<evidence type="ECO:0000313" key="7">
    <source>
        <dbReference type="EMBL" id="KAG2209810.1"/>
    </source>
</evidence>
<comment type="subcellular location">
    <subcellularLocation>
        <location evidence="1">Nucleus</location>
    </subcellularLocation>
</comment>
<comment type="caution">
    <text evidence="7">The sequence shown here is derived from an EMBL/GenBank/DDBJ whole genome shotgun (WGS) entry which is preliminary data.</text>
</comment>
<dbReference type="GO" id="GO:0003713">
    <property type="term" value="F:transcription coactivator activity"/>
    <property type="evidence" value="ECO:0007669"/>
    <property type="project" value="TreeGrafter"/>
</dbReference>
<accession>A0A8H7V784</accession>
<dbReference type="AlphaFoldDB" id="A0A8H7V784"/>
<evidence type="ECO:0000256" key="5">
    <source>
        <dbReference type="ARBA" id="ARBA00023242"/>
    </source>
</evidence>
<dbReference type="PANTHER" id="PTHR13130">
    <property type="entry name" value="34 KDA TRANSCRIPTIONAL CO-ACTIVATOR-RELATED"/>
    <property type="match status" value="1"/>
</dbReference>
<feature type="coiled-coil region" evidence="6">
    <location>
        <begin position="91"/>
        <end position="120"/>
    </location>
</feature>
<dbReference type="Pfam" id="PF11571">
    <property type="entry name" value="Med27"/>
    <property type="match status" value="1"/>
</dbReference>
<dbReference type="Proteomes" id="UP000603453">
    <property type="component" value="Unassembled WGS sequence"/>
</dbReference>
<keyword evidence="3" id="KW-0805">Transcription regulation</keyword>
<dbReference type="InterPro" id="IPR021627">
    <property type="entry name" value="Mediator_Med27"/>
</dbReference>
<evidence type="ECO:0000256" key="1">
    <source>
        <dbReference type="ARBA" id="ARBA00004123"/>
    </source>
</evidence>
<keyword evidence="8" id="KW-1185">Reference proteome</keyword>
<dbReference type="OrthoDB" id="1868004at2759"/>
<dbReference type="EMBL" id="JAEPRD010000014">
    <property type="protein sequence ID" value="KAG2209810.1"/>
    <property type="molecule type" value="Genomic_DNA"/>
</dbReference>
<organism evidence="7 8">
    <name type="scientific">Mucor saturninus</name>
    <dbReference type="NCBI Taxonomy" id="64648"/>
    <lineage>
        <taxon>Eukaryota</taxon>
        <taxon>Fungi</taxon>
        <taxon>Fungi incertae sedis</taxon>
        <taxon>Mucoromycota</taxon>
        <taxon>Mucoromycotina</taxon>
        <taxon>Mucoromycetes</taxon>
        <taxon>Mucorales</taxon>
        <taxon>Mucorineae</taxon>
        <taxon>Mucoraceae</taxon>
        <taxon>Mucor</taxon>
    </lineage>
</organism>
<dbReference type="PANTHER" id="PTHR13130:SF4">
    <property type="entry name" value="MEDIATOR OF RNA POLYMERASE II TRANSCRIPTION SUBUNIT 27"/>
    <property type="match status" value="1"/>
</dbReference>
<keyword evidence="6" id="KW-0175">Coiled coil</keyword>
<reference evidence="7" key="1">
    <citation type="submission" date="2020-12" db="EMBL/GenBank/DDBJ databases">
        <title>Metabolic potential, ecology and presence of endohyphal bacteria is reflected in genomic diversity of Mucoromycotina.</title>
        <authorList>
            <person name="Muszewska A."/>
            <person name="Okrasinska A."/>
            <person name="Steczkiewicz K."/>
            <person name="Drgas O."/>
            <person name="Orlowska M."/>
            <person name="Perlinska-Lenart U."/>
            <person name="Aleksandrzak-Piekarczyk T."/>
            <person name="Szatraj K."/>
            <person name="Zielenkiewicz U."/>
            <person name="Pilsyk S."/>
            <person name="Malc E."/>
            <person name="Mieczkowski P."/>
            <person name="Kruszewska J.S."/>
            <person name="Biernat P."/>
            <person name="Pawlowska J."/>
        </authorList>
    </citation>
    <scope>NUCLEOTIDE SEQUENCE</scope>
    <source>
        <strain evidence="7">WA0000017839</strain>
    </source>
</reference>
<keyword evidence="5" id="KW-0539">Nucleus</keyword>
<sequence>MSMRDPAEIEKFISNIDHALLTVSEIRSSLRHFTQLVQSENKGPSFVHAFSDRLNSVKRDLNTLSSEGENLKGALEHAQFVANENKFNWALIKSEAEKEAAEEEIRFREEEANSAKAKETGSFVKANADYAYKQLSSIVLEQKPTSISVPLFFTTCINQWMSNKKPADIDFTVTFEKEETPTLTGSTCHIKISARKALVADLELEYEKYSDTLVVHQYDIKGVKEEKHFWQDSQYLVFQKVNLLATDAFEDMLVFFAKESLHNMLDWFCSYHNLFTTPCHRCHKILQFDSPQYRYLPPMVRTWAKKLPVAQSDSSVVHPAPGTAYHMRCYIEYKNNHAI</sequence>
<dbReference type="GO" id="GO:0006357">
    <property type="term" value="P:regulation of transcription by RNA polymerase II"/>
    <property type="evidence" value="ECO:0007669"/>
    <property type="project" value="TreeGrafter"/>
</dbReference>
<evidence type="ECO:0000256" key="2">
    <source>
        <dbReference type="ARBA" id="ARBA00008048"/>
    </source>
</evidence>
<proteinExistence type="inferred from homology"/>
<keyword evidence="4" id="KW-0804">Transcription</keyword>
<dbReference type="GO" id="GO:0016592">
    <property type="term" value="C:mediator complex"/>
    <property type="evidence" value="ECO:0007669"/>
    <property type="project" value="InterPro"/>
</dbReference>
<evidence type="ECO:0000256" key="6">
    <source>
        <dbReference type="SAM" id="Coils"/>
    </source>
</evidence>
<comment type="similarity">
    <text evidence="2">Belongs to the Mediator complex subunit 27 family.</text>
</comment>
<gene>
    <name evidence="7" type="ORF">INT47_001959</name>
</gene>
<evidence type="ECO:0000256" key="3">
    <source>
        <dbReference type="ARBA" id="ARBA00023015"/>
    </source>
</evidence>
<evidence type="ECO:0000256" key="4">
    <source>
        <dbReference type="ARBA" id="ARBA00023163"/>
    </source>
</evidence>
<protein>
    <submittedName>
        <fullName evidence="7">Uncharacterized protein</fullName>
    </submittedName>
</protein>
<name>A0A8H7V784_9FUNG</name>
<evidence type="ECO:0000313" key="8">
    <source>
        <dbReference type="Proteomes" id="UP000603453"/>
    </source>
</evidence>